<dbReference type="InterPro" id="IPR005158">
    <property type="entry name" value="BTAD"/>
</dbReference>
<dbReference type="InterPro" id="IPR001867">
    <property type="entry name" value="OmpR/PhoB-type_DNA-bd"/>
</dbReference>
<dbReference type="SMART" id="SM01043">
    <property type="entry name" value="BTAD"/>
    <property type="match status" value="1"/>
</dbReference>
<dbReference type="Proteomes" id="UP001602013">
    <property type="component" value="Unassembled WGS sequence"/>
</dbReference>
<dbReference type="CDD" id="cd15831">
    <property type="entry name" value="BTAD"/>
    <property type="match status" value="1"/>
</dbReference>
<dbReference type="Pfam" id="PF00486">
    <property type="entry name" value="Trans_reg_C"/>
    <property type="match status" value="1"/>
</dbReference>
<keyword evidence="8" id="KW-1185">Reference proteome</keyword>
<dbReference type="Gene3D" id="1.10.10.10">
    <property type="entry name" value="Winged helix-like DNA-binding domain superfamily/Winged helix DNA-binding domain"/>
    <property type="match status" value="1"/>
</dbReference>
<dbReference type="InterPro" id="IPR016032">
    <property type="entry name" value="Sig_transdc_resp-reg_C-effctor"/>
</dbReference>
<dbReference type="SUPFAM" id="SSF48452">
    <property type="entry name" value="TPR-like"/>
    <property type="match status" value="1"/>
</dbReference>
<reference evidence="7 8" key="1">
    <citation type="submission" date="2024-10" db="EMBL/GenBank/DDBJ databases">
        <title>The Natural Products Discovery Center: Release of the First 8490 Sequenced Strains for Exploring Actinobacteria Biosynthetic Diversity.</title>
        <authorList>
            <person name="Kalkreuter E."/>
            <person name="Kautsar S.A."/>
            <person name="Yang D."/>
            <person name="Bader C.D."/>
            <person name="Teijaro C.N."/>
            <person name="Fluegel L."/>
            <person name="Davis C.M."/>
            <person name="Simpson J.R."/>
            <person name="Lauterbach L."/>
            <person name="Steele A.D."/>
            <person name="Gui C."/>
            <person name="Meng S."/>
            <person name="Li G."/>
            <person name="Viehrig K."/>
            <person name="Ye F."/>
            <person name="Su P."/>
            <person name="Kiefer A.F."/>
            <person name="Nichols A."/>
            <person name="Cepeda A.J."/>
            <person name="Yan W."/>
            <person name="Fan B."/>
            <person name="Jiang Y."/>
            <person name="Adhikari A."/>
            <person name="Zheng C.-J."/>
            <person name="Schuster L."/>
            <person name="Cowan T.M."/>
            <person name="Smanski M.J."/>
            <person name="Chevrette M.G."/>
            <person name="De Carvalho L.P.S."/>
            <person name="Shen B."/>
        </authorList>
    </citation>
    <scope>NUCLEOTIDE SEQUENCE [LARGE SCALE GENOMIC DNA]</scope>
    <source>
        <strain evidence="7 8">NPDC002173</strain>
    </source>
</reference>
<dbReference type="PANTHER" id="PTHR35807:SF1">
    <property type="entry name" value="TRANSCRIPTIONAL REGULATOR REDD"/>
    <property type="match status" value="1"/>
</dbReference>
<dbReference type="Pfam" id="PF03704">
    <property type="entry name" value="BTAD"/>
    <property type="match status" value="1"/>
</dbReference>
<keyword evidence="3 5" id="KW-0238">DNA-binding</keyword>
<evidence type="ECO:0000256" key="2">
    <source>
        <dbReference type="ARBA" id="ARBA00023015"/>
    </source>
</evidence>
<dbReference type="SMART" id="SM00862">
    <property type="entry name" value="Trans_reg_C"/>
    <property type="match status" value="1"/>
</dbReference>
<protein>
    <submittedName>
        <fullName evidence="7">BTAD domain-containing putative transcriptional regulator</fullName>
    </submittedName>
</protein>
<gene>
    <name evidence="7" type="ORF">ACFYXI_41395</name>
</gene>
<dbReference type="InterPro" id="IPR011990">
    <property type="entry name" value="TPR-like_helical_dom_sf"/>
</dbReference>
<evidence type="ECO:0000256" key="4">
    <source>
        <dbReference type="ARBA" id="ARBA00023163"/>
    </source>
</evidence>
<feature type="domain" description="OmpR/PhoB-type" evidence="6">
    <location>
        <begin position="1"/>
        <end position="97"/>
    </location>
</feature>
<evidence type="ECO:0000256" key="3">
    <source>
        <dbReference type="ARBA" id="ARBA00023125"/>
    </source>
</evidence>
<evidence type="ECO:0000256" key="1">
    <source>
        <dbReference type="ARBA" id="ARBA00005820"/>
    </source>
</evidence>
<evidence type="ECO:0000313" key="8">
    <source>
        <dbReference type="Proteomes" id="UP001602013"/>
    </source>
</evidence>
<keyword evidence="4" id="KW-0804">Transcription</keyword>
<dbReference type="SUPFAM" id="SSF46894">
    <property type="entry name" value="C-terminal effector domain of the bipartite response regulators"/>
    <property type="match status" value="1"/>
</dbReference>
<sequence length="280" mass="31187">MPKIEFCVLGPLQLGDEGRRVHLRSSRQQVVLAALLLSANRMVPVESLITAVWDDHPPDGARHQIHNCVWMLRRRLRDIGVAEAEITGYPAGYAIHLSEWRLDAAVFERRLGEARGLAAMGQVTLAAARLRSALSLWQGPPLSGVPGRIMQREAVQLTERRLSAQEDWIDLEIALGRSAEVTAELYRLIAEQPYRERPRAQLMLALHRSGRTAEALATYRQTRRLYIDELGLEPSPLLKDLEQAILRGDRSLWHTSSVQPPLRHGALGAGYPLDASGATA</sequence>
<evidence type="ECO:0000313" key="7">
    <source>
        <dbReference type="EMBL" id="MFF3672052.1"/>
    </source>
</evidence>
<name>A0ABW6T436_9ACTN</name>
<evidence type="ECO:0000259" key="6">
    <source>
        <dbReference type="PROSITE" id="PS51755"/>
    </source>
</evidence>
<proteinExistence type="inferred from homology"/>
<dbReference type="EMBL" id="JBIASD010000063">
    <property type="protein sequence ID" value="MFF3672052.1"/>
    <property type="molecule type" value="Genomic_DNA"/>
</dbReference>
<dbReference type="PROSITE" id="PS51755">
    <property type="entry name" value="OMPR_PHOB"/>
    <property type="match status" value="1"/>
</dbReference>
<comment type="caution">
    <text evidence="7">The sequence shown here is derived from an EMBL/GenBank/DDBJ whole genome shotgun (WGS) entry which is preliminary data.</text>
</comment>
<dbReference type="InterPro" id="IPR051677">
    <property type="entry name" value="AfsR-DnrI-RedD_regulator"/>
</dbReference>
<accession>A0ABW6T436</accession>
<dbReference type="RefSeq" id="WP_387418204.1">
    <property type="nucleotide sequence ID" value="NZ_JBIASD010000063.1"/>
</dbReference>
<dbReference type="Gene3D" id="1.25.40.10">
    <property type="entry name" value="Tetratricopeptide repeat domain"/>
    <property type="match status" value="1"/>
</dbReference>
<comment type="similarity">
    <text evidence="1">Belongs to the AfsR/DnrI/RedD regulatory family.</text>
</comment>
<feature type="DNA-binding region" description="OmpR/PhoB-type" evidence="5">
    <location>
        <begin position="1"/>
        <end position="97"/>
    </location>
</feature>
<dbReference type="InterPro" id="IPR036388">
    <property type="entry name" value="WH-like_DNA-bd_sf"/>
</dbReference>
<evidence type="ECO:0000256" key="5">
    <source>
        <dbReference type="PROSITE-ProRule" id="PRU01091"/>
    </source>
</evidence>
<keyword evidence="2" id="KW-0805">Transcription regulation</keyword>
<dbReference type="PANTHER" id="PTHR35807">
    <property type="entry name" value="TRANSCRIPTIONAL REGULATOR REDD-RELATED"/>
    <property type="match status" value="1"/>
</dbReference>
<organism evidence="7 8">
    <name type="scientific">Microtetraspora malaysiensis</name>
    <dbReference type="NCBI Taxonomy" id="161358"/>
    <lineage>
        <taxon>Bacteria</taxon>
        <taxon>Bacillati</taxon>
        <taxon>Actinomycetota</taxon>
        <taxon>Actinomycetes</taxon>
        <taxon>Streptosporangiales</taxon>
        <taxon>Streptosporangiaceae</taxon>
        <taxon>Microtetraspora</taxon>
    </lineage>
</organism>